<dbReference type="RefSeq" id="WP_185105442.1">
    <property type="nucleotide sequence ID" value="NZ_BAAAXY010000279.1"/>
</dbReference>
<accession>A0A7X0NXB3</accession>
<proteinExistence type="predicted"/>
<dbReference type="Proteomes" id="UP000565579">
    <property type="component" value="Unassembled WGS sequence"/>
</dbReference>
<dbReference type="GO" id="GO:0015066">
    <property type="term" value="F:alpha-amylase inhibitor activity"/>
    <property type="evidence" value="ECO:0007669"/>
    <property type="project" value="InterPro"/>
</dbReference>
<dbReference type="AlphaFoldDB" id="A0A7X0NXB3"/>
<evidence type="ECO:0000256" key="1">
    <source>
        <dbReference type="SAM" id="Phobius"/>
    </source>
</evidence>
<evidence type="ECO:0000313" key="3">
    <source>
        <dbReference type="Proteomes" id="UP000565579"/>
    </source>
</evidence>
<organism evidence="2 3">
    <name type="scientific">Nonomuraea rubra</name>
    <dbReference type="NCBI Taxonomy" id="46180"/>
    <lineage>
        <taxon>Bacteria</taxon>
        <taxon>Bacillati</taxon>
        <taxon>Actinomycetota</taxon>
        <taxon>Actinomycetes</taxon>
        <taxon>Streptosporangiales</taxon>
        <taxon>Streptosporangiaceae</taxon>
        <taxon>Nonomuraea</taxon>
    </lineage>
</organism>
<dbReference type="EMBL" id="JACHMI010000001">
    <property type="protein sequence ID" value="MBB6551351.1"/>
    <property type="molecule type" value="Genomic_DNA"/>
</dbReference>
<protein>
    <submittedName>
        <fullName evidence="2">Uncharacterized protein</fullName>
    </submittedName>
</protein>
<gene>
    <name evidence="2" type="ORF">HD593_006146</name>
</gene>
<name>A0A7X0NXB3_9ACTN</name>
<keyword evidence="1" id="KW-1133">Transmembrane helix</keyword>
<dbReference type="Gene3D" id="2.60.40.20">
    <property type="entry name" value="Alpha-amylase inhibitor"/>
    <property type="match status" value="1"/>
</dbReference>
<keyword evidence="1" id="KW-0472">Membrane</keyword>
<dbReference type="InterPro" id="IPR036379">
    <property type="entry name" value="A-amylase_inhib_sf"/>
</dbReference>
<evidence type="ECO:0000313" key="2">
    <source>
        <dbReference type="EMBL" id="MBB6551351.1"/>
    </source>
</evidence>
<keyword evidence="3" id="KW-1185">Reference proteome</keyword>
<reference evidence="2 3" key="1">
    <citation type="submission" date="2020-08" db="EMBL/GenBank/DDBJ databases">
        <title>Sequencing the genomes of 1000 actinobacteria strains.</title>
        <authorList>
            <person name="Klenk H.-P."/>
        </authorList>
    </citation>
    <scope>NUCLEOTIDE SEQUENCE [LARGE SCALE GENOMIC DNA]</scope>
    <source>
        <strain evidence="2 3">DSM 43768</strain>
    </source>
</reference>
<sequence length="170" mass="18366">MVEVDEAGIRPGLARITAIPAIYRPSLALAVPTTRMRRAFLAAQPAASKIAAISPRRTMDSRAFIRAAAVAAAVLTMTVATPAAAAPAANAAPSCVKVQHGRTFYEETAFGKYYHHWVKITNNCASKKKLKVDWRGAFMPDSKCTTINKGKSAEFTKDGKWDAYAGWYGC</sequence>
<feature type="transmembrane region" description="Helical" evidence="1">
    <location>
        <begin position="63"/>
        <end position="85"/>
    </location>
</feature>
<comment type="caution">
    <text evidence="2">The sequence shown here is derived from an EMBL/GenBank/DDBJ whole genome shotgun (WGS) entry which is preliminary data.</text>
</comment>
<keyword evidence="1" id="KW-0812">Transmembrane</keyword>